<gene>
    <name evidence="3" type="ORF">DGAL_LOCUS11416</name>
</gene>
<dbReference type="InterPro" id="IPR029034">
    <property type="entry name" value="Cystine-knot_cytokine"/>
</dbReference>
<dbReference type="Proteomes" id="UP000789390">
    <property type="component" value="Unassembled WGS sequence"/>
</dbReference>
<organism evidence="3 4">
    <name type="scientific">Daphnia galeata</name>
    <dbReference type="NCBI Taxonomy" id="27404"/>
    <lineage>
        <taxon>Eukaryota</taxon>
        <taxon>Metazoa</taxon>
        <taxon>Ecdysozoa</taxon>
        <taxon>Arthropoda</taxon>
        <taxon>Crustacea</taxon>
        <taxon>Branchiopoda</taxon>
        <taxon>Diplostraca</taxon>
        <taxon>Cladocera</taxon>
        <taxon>Anomopoda</taxon>
        <taxon>Daphniidae</taxon>
        <taxon>Daphnia</taxon>
    </lineage>
</organism>
<comment type="caution">
    <text evidence="3">The sequence shown here is derived from an EMBL/GenBank/DDBJ whole genome shotgun (WGS) entry which is preliminary data.</text>
</comment>
<dbReference type="PROSITE" id="PS50278">
    <property type="entry name" value="PDGF_2"/>
    <property type="match status" value="1"/>
</dbReference>
<feature type="domain" description="Platelet-derived growth factor (PDGF) family profile" evidence="2">
    <location>
        <begin position="96"/>
        <end position="158"/>
    </location>
</feature>
<evidence type="ECO:0000259" key="2">
    <source>
        <dbReference type="PROSITE" id="PS50278"/>
    </source>
</evidence>
<evidence type="ECO:0000313" key="3">
    <source>
        <dbReference type="EMBL" id="CAH0108050.1"/>
    </source>
</evidence>
<evidence type="ECO:0000313" key="4">
    <source>
        <dbReference type="Proteomes" id="UP000789390"/>
    </source>
</evidence>
<dbReference type="Gene3D" id="2.10.90.10">
    <property type="entry name" value="Cystine-knot cytokines"/>
    <property type="match status" value="1"/>
</dbReference>
<dbReference type="AlphaFoldDB" id="A0A8J2RYZ6"/>
<keyword evidence="4" id="KW-1185">Reference proteome</keyword>
<evidence type="ECO:0000256" key="1">
    <source>
        <dbReference type="SAM" id="SignalP"/>
    </source>
</evidence>
<sequence length="280" mass="32707">MATNLSFAFVYLLLIHLVYTELLFRPRKLNEQSKTTLRNYRSEFFNEVRSEYWDRRAFNPVEIATTCDLKKIAAVNRNALCKPRPYIVALTKPEGFVMIEPSFVEVMRCEHGKCSTQLAHHCLPLEKQLKKVSVLAFNQKNRLTCLVMQVEEHASCKCGCLITEKHCQKHQIYSKTNCRCECPNQSEAHACEQNGFNWSLSSCRRIDRDMYSRAQHCLRNEPQAVNRLRDPSELTGGGISLMGEEDGYKQLEDFHLTPGFQLYIDTNESLYRESLWHRRW</sequence>
<keyword evidence="1" id="KW-0732">Signal</keyword>
<dbReference type="GO" id="GO:0008083">
    <property type="term" value="F:growth factor activity"/>
    <property type="evidence" value="ECO:0007669"/>
    <property type="project" value="InterPro"/>
</dbReference>
<dbReference type="InterPro" id="IPR000072">
    <property type="entry name" value="PDGF/VEGF_dom"/>
</dbReference>
<dbReference type="OrthoDB" id="8878063at2759"/>
<dbReference type="GO" id="GO:0016020">
    <property type="term" value="C:membrane"/>
    <property type="evidence" value="ECO:0007669"/>
    <property type="project" value="InterPro"/>
</dbReference>
<reference evidence="3" key="1">
    <citation type="submission" date="2021-11" db="EMBL/GenBank/DDBJ databases">
        <authorList>
            <person name="Schell T."/>
        </authorList>
    </citation>
    <scope>NUCLEOTIDE SEQUENCE</scope>
    <source>
        <strain evidence="3">M5</strain>
    </source>
</reference>
<accession>A0A8J2RYZ6</accession>
<dbReference type="SUPFAM" id="SSF57501">
    <property type="entry name" value="Cystine-knot cytokines"/>
    <property type="match status" value="1"/>
</dbReference>
<dbReference type="EMBL" id="CAKKLH010000281">
    <property type="protein sequence ID" value="CAH0108050.1"/>
    <property type="molecule type" value="Genomic_DNA"/>
</dbReference>
<proteinExistence type="predicted"/>
<protein>
    <recommendedName>
        <fullName evidence="2">Platelet-derived growth factor (PDGF) family profile domain-containing protein</fullName>
    </recommendedName>
</protein>
<name>A0A8J2RYZ6_9CRUS</name>
<feature type="chain" id="PRO_5035324452" description="Platelet-derived growth factor (PDGF) family profile domain-containing protein" evidence="1">
    <location>
        <begin position="21"/>
        <end position="280"/>
    </location>
</feature>
<feature type="signal peptide" evidence="1">
    <location>
        <begin position="1"/>
        <end position="20"/>
    </location>
</feature>